<keyword evidence="1" id="KW-0472">Membrane</keyword>
<evidence type="ECO:0000256" key="1">
    <source>
        <dbReference type="SAM" id="Phobius"/>
    </source>
</evidence>
<accession>A0A1Y3EWP3</accession>
<evidence type="ECO:0000313" key="3">
    <source>
        <dbReference type="Proteomes" id="UP000243006"/>
    </source>
</evidence>
<protein>
    <submittedName>
        <fullName evidence="2">Uncharacterized protein</fullName>
    </submittedName>
</protein>
<evidence type="ECO:0000313" key="2">
    <source>
        <dbReference type="EMBL" id="OUC49573.1"/>
    </source>
</evidence>
<gene>
    <name evidence="2" type="ORF">D917_05258</name>
</gene>
<keyword evidence="1" id="KW-1133">Transmembrane helix</keyword>
<organism evidence="2 3">
    <name type="scientific">Trichinella nativa</name>
    <dbReference type="NCBI Taxonomy" id="6335"/>
    <lineage>
        <taxon>Eukaryota</taxon>
        <taxon>Metazoa</taxon>
        <taxon>Ecdysozoa</taxon>
        <taxon>Nematoda</taxon>
        <taxon>Enoplea</taxon>
        <taxon>Dorylaimia</taxon>
        <taxon>Trichinellida</taxon>
        <taxon>Trichinellidae</taxon>
        <taxon>Trichinella</taxon>
    </lineage>
</organism>
<feature type="transmembrane region" description="Helical" evidence="1">
    <location>
        <begin position="25"/>
        <end position="43"/>
    </location>
</feature>
<reference evidence="2 3" key="1">
    <citation type="submission" date="2015-04" db="EMBL/GenBank/DDBJ databases">
        <title>Draft genome of the roundworm Trichinella nativa.</title>
        <authorList>
            <person name="Mitreva M."/>
        </authorList>
    </citation>
    <scope>NUCLEOTIDE SEQUENCE [LARGE SCALE GENOMIC DNA]</scope>
    <source>
        <strain evidence="2 3">ISS45</strain>
    </source>
</reference>
<dbReference type="AlphaFoldDB" id="A0A1Y3EWP3"/>
<keyword evidence="1" id="KW-0812">Transmembrane</keyword>
<dbReference type="EMBL" id="LVZM01000746">
    <property type="protein sequence ID" value="OUC49573.1"/>
    <property type="molecule type" value="Genomic_DNA"/>
</dbReference>
<sequence>MISTGSVSCNTTEVGTIDNAMQQPLLVLGYLAITFLYSFAYVSKRKELIQWNRKYDAETNKIIGRDALYFLIKPI</sequence>
<dbReference type="Proteomes" id="UP000243006">
    <property type="component" value="Unassembled WGS sequence"/>
</dbReference>
<comment type="caution">
    <text evidence="2">The sequence shown here is derived from an EMBL/GenBank/DDBJ whole genome shotgun (WGS) entry which is preliminary data.</text>
</comment>
<proteinExistence type="predicted"/>
<name>A0A1Y3EWP3_9BILA</name>